<sequence>MTISNEVFDISVNHDNFNDNYNFNNINNNWILNKSDTVIPNEVKEILQLEQKFNLPIEDRHNDKIIIEFIKNTELNILKLDENDKNSIRNYTLINKEFPKVTMPAVASTADPDGIGPLPPQDDERRLAQLLSRLATGRTRSSSLQFLKRLTHIDWLGREIRKSKATGTGTTTVINVVPL</sequence>
<dbReference type="Proteomes" id="UP000078492">
    <property type="component" value="Unassembled WGS sequence"/>
</dbReference>
<organism evidence="1 2">
    <name type="scientific">Trachymyrmex cornetzi</name>
    <dbReference type="NCBI Taxonomy" id="471704"/>
    <lineage>
        <taxon>Eukaryota</taxon>
        <taxon>Metazoa</taxon>
        <taxon>Ecdysozoa</taxon>
        <taxon>Arthropoda</taxon>
        <taxon>Hexapoda</taxon>
        <taxon>Insecta</taxon>
        <taxon>Pterygota</taxon>
        <taxon>Neoptera</taxon>
        <taxon>Endopterygota</taxon>
        <taxon>Hymenoptera</taxon>
        <taxon>Apocrita</taxon>
        <taxon>Aculeata</taxon>
        <taxon>Formicoidea</taxon>
        <taxon>Formicidae</taxon>
        <taxon>Myrmicinae</taxon>
        <taxon>Trachymyrmex</taxon>
    </lineage>
</organism>
<proteinExistence type="predicted"/>
<evidence type="ECO:0000313" key="1">
    <source>
        <dbReference type="EMBL" id="KYN17289.1"/>
    </source>
</evidence>
<gene>
    <name evidence="1" type="ORF">ALC57_10415</name>
</gene>
<protein>
    <submittedName>
        <fullName evidence="1">Uncharacterized protein</fullName>
    </submittedName>
</protein>
<evidence type="ECO:0000313" key="2">
    <source>
        <dbReference type="Proteomes" id="UP000078492"/>
    </source>
</evidence>
<dbReference type="AlphaFoldDB" id="A0A195DXF2"/>
<reference evidence="1 2" key="1">
    <citation type="submission" date="2015-09" db="EMBL/GenBank/DDBJ databases">
        <title>Trachymyrmex cornetzi WGS genome.</title>
        <authorList>
            <person name="Nygaard S."/>
            <person name="Hu H."/>
            <person name="Boomsma J."/>
            <person name="Zhang G."/>
        </authorList>
    </citation>
    <scope>NUCLEOTIDE SEQUENCE [LARGE SCALE GENOMIC DNA]</scope>
    <source>
        <strain evidence="1">Tcor2-1</strain>
        <tissue evidence="1">Whole body</tissue>
    </source>
</reference>
<dbReference type="EMBL" id="KQ980199">
    <property type="protein sequence ID" value="KYN17289.1"/>
    <property type="molecule type" value="Genomic_DNA"/>
</dbReference>
<keyword evidence="2" id="KW-1185">Reference proteome</keyword>
<name>A0A195DXF2_9HYME</name>
<accession>A0A195DXF2</accession>